<dbReference type="SUPFAM" id="SSF46785">
    <property type="entry name" value="Winged helix' DNA-binding domain"/>
    <property type="match status" value="1"/>
</dbReference>
<dbReference type="InterPro" id="IPR012318">
    <property type="entry name" value="HTH_CRP"/>
</dbReference>
<dbReference type="InterPro" id="IPR018490">
    <property type="entry name" value="cNMP-bd_dom_sf"/>
</dbReference>
<keyword evidence="2" id="KW-0238">DNA-binding</keyword>
<dbReference type="EMBL" id="WTYL01000003">
    <property type="protein sequence ID" value="MXP45387.1"/>
    <property type="molecule type" value="Genomic_DNA"/>
</dbReference>
<dbReference type="Gene3D" id="2.60.120.10">
    <property type="entry name" value="Jelly Rolls"/>
    <property type="match status" value="1"/>
</dbReference>
<dbReference type="AlphaFoldDB" id="A0A845B7H4"/>
<keyword evidence="1" id="KW-0805">Transcription regulation</keyword>
<dbReference type="SUPFAM" id="SSF51206">
    <property type="entry name" value="cAMP-binding domain-like"/>
    <property type="match status" value="1"/>
</dbReference>
<evidence type="ECO:0000256" key="2">
    <source>
        <dbReference type="ARBA" id="ARBA00023125"/>
    </source>
</evidence>
<evidence type="ECO:0000256" key="1">
    <source>
        <dbReference type="ARBA" id="ARBA00023015"/>
    </source>
</evidence>
<dbReference type="Gene3D" id="1.10.10.10">
    <property type="entry name" value="Winged helix-like DNA-binding domain superfamily/Winged helix DNA-binding domain"/>
    <property type="match status" value="1"/>
</dbReference>
<dbReference type="GO" id="GO:0006355">
    <property type="term" value="P:regulation of DNA-templated transcription"/>
    <property type="evidence" value="ECO:0007669"/>
    <property type="project" value="InterPro"/>
</dbReference>
<evidence type="ECO:0000259" key="4">
    <source>
        <dbReference type="PROSITE" id="PS51063"/>
    </source>
</evidence>
<keyword evidence="3" id="KW-0804">Transcription</keyword>
<evidence type="ECO:0000313" key="5">
    <source>
        <dbReference type="EMBL" id="MXP45387.1"/>
    </source>
</evidence>
<sequence>MVGKSSGSISELVAERLDSAPRRGGIMSVDNSVLFPYLTRIEQTRSLSAAAREAFLALPLEQHIYGTYQDFIKEGERPTRSCLIVEGVVSRYKTLRNGRRQISSFHFPGEMVDLHATLLTVADSGMRTHTPTTIVTINCEDILDLAAQYSEWGRAFWFDTLVDASVFREWTLNLGQRTAAARVAHLLLEINARLERIGQSDGRRFVLPITQLDLADAVGLSAVHTNRSIQQLRQSGTIRTQGREVVIEDYASLVAQAGFDPSYLHPEGPRR</sequence>
<dbReference type="Pfam" id="PF00027">
    <property type="entry name" value="cNMP_binding"/>
    <property type="match status" value="1"/>
</dbReference>
<name>A0A845B7H4_9SPHN</name>
<feature type="domain" description="HTH crp-type" evidence="4">
    <location>
        <begin position="177"/>
        <end position="251"/>
    </location>
</feature>
<keyword evidence="6" id="KW-1185">Reference proteome</keyword>
<dbReference type="PROSITE" id="PS51063">
    <property type="entry name" value="HTH_CRP_2"/>
    <property type="match status" value="1"/>
</dbReference>
<protein>
    <submittedName>
        <fullName evidence="5">Helix-turn-helix domain-containing protein</fullName>
    </submittedName>
</protein>
<dbReference type="Pfam" id="PF13545">
    <property type="entry name" value="HTH_Crp_2"/>
    <property type="match status" value="1"/>
</dbReference>
<proteinExistence type="predicted"/>
<dbReference type="InterPro" id="IPR036390">
    <property type="entry name" value="WH_DNA-bd_sf"/>
</dbReference>
<evidence type="ECO:0000313" key="6">
    <source>
        <dbReference type="Proteomes" id="UP000431922"/>
    </source>
</evidence>
<dbReference type="InterPro" id="IPR036388">
    <property type="entry name" value="WH-like_DNA-bd_sf"/>
</dbReference>
<dbReference type="CDD" id="cd00038">
    <property type="entry name" value="CAP_ED"/>
    <property type="match status" value="1"/>
</dbReference>
<dbReference type="InterPro" id="IPR014710">
    <property type="entry name" value="RmlC-like_jellyroll"/>
</dbReference>
<dbReference type="Proteomes" id="UP000431922">
    <property type="component" value="Unassembled WGS sequence"/>
</dbReference>
<organism evidence="5 6">
    <name type="scientific">Allopontixanthobacter sediminis</name>
    <dbReference type="NCBI Taxonomy" id="1689985"/>
    <lineage>
        <taxon>Bacteria</taxon>
        <taxon>Pseudomonadati</taxon>
        <taxon>Pseudomonadota</taxon>
        <taxon>Alphaproteobacteria</taxon>
        <taxon>Sphingomonadales</taxon>
        <taxon>Erythrobacteraceae</taxon>
        <taxon>Allopontixanthobacter</taxon>
    </lineage>
</organism>
<evidence type="ECO:0000256" key="3">
    <source>
        <dbReference type="ARBA" id="ARBA00023163"/>
    </source>
</evidence>
<accession>A0A845B7H4</accession>
<dbReference type="RefSeq" id="WP_160756993.1">
    <property type="nucleotide sequence ID" value="NZ_WTYL01000003.1"/>
</dbReference>
<dbReference type="GO" id="GO:0003677">
    <property type="term" value="F:DNA binding"/>
    <property type="evidence" value="ECO:0007669"/>
    <property type="project" value="UniProtKB-KW"/>
</dbReference>
<comment type="caution">
    <text evidence="5">The sequence shown here is derived from an EMBL/GenBank/DDBJ whole genome shotgun (WGS) entry which is preliminary data.</text>
</comment>
<dbReference type="OrthoDB" id="6155297at2"/>
<reference evidence="5 6" key="1">
    <citation type="submission" date="2019-12" db="EMBL/GenBank/DDBJ databases">
        <title>Genomic-based taxomic classification of the family Erythrobacteraceae.</title>
        <authorList>
            <person name="Xu L."/>
        </authorList>
    </citation>
    <scope>NUCLEOTIDE SEQUENCE [LARGE SCALE GENOMIC DNA]</scope>
    <source>
        <strain evidence="5 6">KCTC 42453</strain>
    </source>
</reference>
<dbReference type="SMART" id="SM00419">
    <property type="entry name" value="HTH_CRP"/>
    <property type="match status" value="1"/>
</dbReference>
<gene>
    <name evidence="5" type="ORF">GRI65_13100</name>
</gene>
<dbReference type="InterPro" id="IPR000595">
    <property type="entry name" value="cNMP-bd_dom"/>
</dbReference>